<dbReference type="Pfam" id="PF12821">
    <property type="entry name" value="ThrE_2"/>
    <property type="match status" value="1"/>
</dbReference>
<dbReference type="EMBL" id="VHIR01000002">
    <property type="protein sequence ID" value="TQE44512.1"/>
    <property type="molecule type" value="Genomic_DNA"/>
</dbReference>
<evidence type="ECO:0000259" key="9">
    <source>
        <dbReference type="Pfam" id="PF06738"/>
    </source>
</evidence>
<dbReference type="InterPro" id="IPR024528">
    <property type="entry name" value="ThrE_2"/>
</dbReference>
<feature type="transmembrane region" description="Helical" evidence="8">
    <location>
        <begin position="347"/>
        <end position="365"/>
    </location>
</feature>
<keyword evidence="4 8" id="KW-1133">Transmembrane helix</keyword>
<dbReference type="GO" id="GO:0015744">
    <property type="term" value="P:succinate transport"/>
    <property type="evidence" value="ECO:0007669"/>
    <property type="project" value="TreeGrafter"/>
</dbReference>
<dbReference type="InterPro" id="IPR010619">
    <property type="entry name" value="ThrE-like_N"/>
</dbReference>
<evidence type="ECO:0000256" key="5">
    <source>
        <dbReference type="ARBA" id="ARBA00023136"/>
    </source>
</evidence>
<feature type="transmembrane region" description="Helical" evidence="8">
    <location>
        <begin position="167"/>
        <end position="190"/>
    </location>
</feature>
<dbReference type="NCBIfam" id="NF047720">
    <property type="entry name" value="ThrSerExpThrE"/>
    <property type="match status" value="1"/>
</dbReference>
<evidence type="ECO:0000256" key="3">
    <source>
        <dbReference type="ARBA" id="ARBA00022692"/>
    </source>
</evidence>
<feature type="domain" description="Threonine/serine exporter-like N-terminal" evidence="9">
    <location>
        <begin position="3"/>
        <end position="248"/>
    </location>
</feature>
<dbReference type="Pfam" id="PF06738">
    <property type="entry name" value="ThrE"/>
    <property type="match status" value="1"/>
</dbReference>
<organism evidence="11 12">
    <name type="scientific">Corynebacterium phoceense</name>
    <dbReference type="NCBI Taxonomy" id="1686286"/>
    <lineage>
        <taxon>Bacteria</taxon>
        <taxon>Bacillati</taxon>
        <taxon>Actinomycetota</taxon>
        <taxon>Actinomycetes</taxon>
        <taxon>Mycobacteriales</taxon>
        <taxon>Corynebacteriaceae</taxon>
        <taxon>Corynebacterium</taxon>
    </lineage>
</organism>
<feature type="region of interest" description="Disordered" evidence="7">
    <location>
        <begin position="436"/>
        <end position="490"/>
    </location>
</feature>
<comment type="caution">
    <text evidence="11">The sequence shown here is derived from an EMBL/GenBank/DDBJ whole genome shotgun (WGS) entry which is preliminary data.</text>
</comment>
<dbReference type="STRING" id="1686286.GCA_900092335_00377"/>
<evidence type="ECO:0000313" key="11">
    <source>
        <dbReference type="EMBL" id="TQE44512.1"/>
    </source>
</evidence>
<evidence type="ECO:0000313" key="12">
    <source>
        <dbReference type="Proteomes" id="UP000318080"/>
    </source>
</evidence>
<gene>
    <name evidence="11" type="ORF">EJK80_02380</name>
</gene>
<feature type="transmembrane region" description="Helical" evidence="8">
    <location>
        <begin position="267"/>
        <end position="289"/>
    </location>
</feature>
<accession>A0A540R9U5</accession>
<feature type="transmembrane region" description="Helical" evidence="8">
    <location>
        <begin position="136"/>
        <end position="155"/>
    </location>
</feature>
<feature type="transmembrane region" description="Helical" evidence="8">
    <location>
        <begin position="319"/>
        <end position="340"/>
    </location>
</feature>
<comment type="similarity">
    <text evidence="6">Belongs to the ThrE exporter (TC 2.A.79) family.</text>
</comment>
<dbReference type="GO" id="GO:0005886">
    <property type="term" value="C:plasma membrane"/>
    <property type="evidence" value="ECO:0007669"/>
    <property type="project" value="UniProtKB-SubCell"/>
</dbReference>
<dbReference type="PANTHER" id="PTHR34390">
    <property type="entry name" value="UPF0442 PROTEIN YJJB-RELATED"/>
    <property type="match status" value="1"/>
</dbReference>
<feature type="region of interest" description="Disordered" evidence="7">
    <location>
        <begin position="516"/>
        <end position="543"/>
    </location>
</feature>
<dbReference type="PANTHER" id="PTHR34390:SF2">
    <property type="entry name" value="SUCCINATE TRANSPORTER SUBUNIT YJJP-RELATED"/>
    <property type="match status" value="1"/>
</dbReference>
<keyword evidence="3 8" id="KW-0812">Transmembrane</keyword>
<proteinExistence type="inferred from homology"/>
<feature type="transmembrane region" description="Helical" evidence="8">
    <location>
        <begin position="377"/>
        <end position="399"/>
    </location>
</feature>
<evidence type="ECO:0000256" key="8">
    <source>
        <dbReference type="SAM" id="Phobius"/>
    </source>
</evidence>
<evidence type="ECO:0000256" key="7">
    <source>
        <dbReference type="SAM" id="MobiDB-lite"/>
    </source>
</evidence>
<feature type="transmembrane region" description="Helical" evidence="8">
    <location>
        <begin position="196"/>
        <end position="215"/>
    </location>
</feature>
<dbReference type="AlphaFoldDB" id="A0A540R9U5"/>
<evidence type="ECO:0000256" key="1">
    <source>
        <dbReference type="ARBA" id="ARBA00004651"/>
    </source>
</evidence>
<feature type="transmembrane region" description="Helical" evidence="8">
    <location>
        <begin position="227"/>
        <end position="247"/>
    </location>
</feature>
<comment type="subcellular location">
    <subcellularLocation>
        <location evidence="1">Cell membrane</location>
        <topology evidence="1">Multi-pass membrane protein</topology>
    </subcellularLocation>
</comment>
<dbReference type="Proteomes" id="UP000318080">
    <property type="component" value="Unassembled WGS sequence"/>
</dbReference>
<feature type="compositionally biased region" description="Pro residues" evidence="7">
    <location>
        <begin position="455"/>
        <end position="466"/>
    </location>
</feature>
<feature type="compositionally biased region" description="Low complexity" evidence="7">
    <location>
        <begin position="520"/>
        <end position="530"/>
    </location>
</feature>
<feature type="transmembrane region" description="Helical" evidence="8">
    <location>
        <begin position="296"/>
        <end position="313"/>
    </location>
</feature>
<name>A0A540R9U5_9CORY</name>
<reference evidence="11 12" key="1">
    <citation type="submission" date="2019-06" db="EMBL/GenBank/DDBJ databases">
        <title>Draft genome of C. phoceense Strain 272.</title>
        <authorList>
            <person name="Pacheco L.G.C."/>
            <person name="Barberis C.M."/>
            <person name="Almuzara M.N."/>
            <person name="Traglia G.M."/>
            <person name="Santos C.S."/>
            <person name="Rocha D.J.P.G."/>
            <person name="Aguiar E.R.G.R."/>
            <person name="Vay C.A."/>
        </authorList>
    </citation>
    <scope>NUCLEOTIDE SEQUENCE [LARGE SCALE GENOMIC DNA]</scope>
    <source>
        <strain evidence="11 12">272</strain>
    </source>
</reference>
<protein>
    <submittedName>
        <fullName evidence="11">Threonine/serine exporter family protein</fullName>
    </submittedName>
</protein>
<evidence type="ECO:0000256" key="6">
    <source>
        <dbReference type="ARBA" id="ARBA00034125"/>
    </source>
</evidence>
<keyword evidence="2" id="KW-1003">Cell membrane</keyword>
<evidence type="ECO:0000259" key="10">
    <source>
        <dbReference type="Pfam" id="PF12821"/>
    </source>
</evidence>
<evidence type="ECO:0000256" key="4">
    <source>
        <dbReference type="ARBA" id="ARBA00022989"/>
    </source>
</evidence>
<dbReference type="GO" id="GO:0022857">
    <property type="term" value="F:transmembrane transporter activity"/>
    <property type="evidence" value="ECO:0007669"/>
    <property type="project" value="InterPro"/>
</dbReference>
<keyword evidence="5 8" id="KW-0472">Membrane</keyword>
<sequence>MEIAARIGEILICAGSSNADARSQIYLAAASYGLHYCHVDVVMNTITIHTNVGTGADRRPITVFRVAPGIDVNFSKLSAVDKLIRSIHSGATPPALAERILNEIDQMPPPRGIRSVLVGWGVMGAAFSVVLGGGLLAAALTFIITILIMGVNALLARYRVPTFYQNIAGGFIAVFPAALSYNLAATLGIHLVPSQVIGSGIIILVAGLTLVQSLVDGITRAPVTSTARFFEAVLATGAIIGGVGLGIQTADALGFPLPPLETMAAPVYHQIPLLITMGAIGSAAFAYSLYAAWKEVIVSGLTAGAGMVFYYFVVIPFGVGTVVACGISAIAVGLAGGLLARRYYIPPLITMIIGYTPMLPGLMLYRGMYATINEQVITGFTNLATAIAIAGSLAAGVVLGERGARRLRRPQYFRPYEAFKRLGRFSAHQARALRHRTPRIPRVPLSPRAPRVERPVPPPVQAPQPAPAETTGASESPSVAQVRMEQDKTVREQLKQLNSHEVLDLLEALDPATETWEAISSPLADGSSSPDDPDFPPRIPHGD</sequence>
<feature type="domain" description="Threonine/Serine exporter ThrE" evidence="10">
    <location>
        <begin position="277"/>
        <end position="400"/>
    </location>
</feature>
<keyword evidence="12" id="KW-1185">Reference proteome</keyword>
<evidence type="ECO:0000256" key="2">
    <source>
        <dbReference type="ARBA" id="ARBA00022475"/>
    </source>
</evidence>
<dbReference type="InterPro" id="IPR050539">
    <property type="entry name" value="ThrE_Dicarb/AminoAcid_Exp"/>
</dbReference>